<dbReference type="SUPFAM" id="SSF51445">
    <property type="entry name" value="(Trans)glycosidases"/>
    <property type="match status" value="1"/>
</dbReference>
<sequence length="537" mass="61471">MRCILFLSLFLFSGLINFAQEQCPLIPKPLEAVKTNEGFVLNKYTGLIVDVPELKDAGTYLQQQLLRLKQLPVGRASSSKNTIRLSIKKTSKADESYELIIAKEGITVTGNSLAGVTNGVSSLLQLIVLQKTENGDLHLSGWKIKDAPAYGWRGFMLDESRHFMGKEKVKQLLDWMALYKLNRFHWHLTDEPGWRIEIKRYPKLALLGGLGNYTNPTAAAAYYTQEDIEELVHYAALRNITVIPEIDMPGHATAANRAYPQYSGGGNTQHPDFTFDPGNERTYGYLTNILREVNVLFPSGMLHLGGDEVSFGTDKWLQNEGIKKLMQQHAIKDLKGVEHYFMERMADSVFSMHARLLAWDEMADLNLPKDKTIIFWWRHDKPGQLKMALDKGYRTVICPRLPYYFDFVQDSAHRMGRKWGKGFASLPDVYNYKVTTVVTDKRQQAQVLGIQANLWTETVTNLNRMDYMVFPRIAALAEAAWTKNELKNYDAFTVRLKEQLPLYRADDIYFYNPFNPAEIPEPVFFRKDTRNLSAQEN</sequence>
<dbReference type="Pfam" id="PF02838">
    <property type="entry name" value="Glyco_hydro_20b"/>
    <property type="match status" value="1"/>
</dbReference>
<dbReference type="SUPFAM" id="SSF55545">
    <property type="entry name" value="beta-N-acetylhexosaminidase-like domain"/>
    <property type="match status" value="1"/>
</dbReference>
<dbReference type="eggNOG" id="COG3525">
    <property type="taxonomic scope" value="Bacteria"/>
</dbReference>
<dbReference type="OrthoDB" id="726159at2"/>
<dbReference type="GO" id="GO:0005975">
    <property type="term" value="P:carbohydrate metabolic process"/>
    <property type="evidence" value="ECO:0007669"/>
    <property type="project" value="InterPro"/>
</dbReference>
<evidence type="ECO:0000313" key="11">
    <source>
        <dbReference type="Proteomes" id="UP000003586"/>
    </source>
</evidence>
<evidence type="ECO:0000256" key="3">
    <source>
        <dbReference type="ARBA" id="ARBA00012663"/>
    </source>
</evidence>
<dbReference type="EMBL" id="CP007035">
    <property type="protein sequence ID" value="AHF14367.1"/>
    <property type="molecule type" value="Genomic_DNA"/>
</dbReference>
<dbReference type="InterPro" id="IPR015883">
    <property type="entry name" value="Glyco_hydro_20_cat"/>
</dbReference>
<dbReference type="Gene3D" id="3.20.20.80">
    <property type="entry name" value="Glycosidases"/>
    <property type="match status" value="1"/>
</dbReference>
<feature type="chain" id="PRO_5004787953" description="beta-N-acetylhexosaminidase" evidence="7">
    <location>
        <begin position="20"/>
        <end position="537"/>
    </location>
</feature>
<organism evidence="10 11">
    <name type="scientific">Niabella soli DSM 19437</name>
    <dbReference type="NCBI Taxonomy" id="929713"/>
    <lineage>
        <taxon>Bacteria</taxon>
        <taxon>Pseudomonadati</taxon>
        <taxon>Bacteroidota</taxon>
        <taxon>Chitinophagia</taxon>
        <taxon>Chitinophagales</taxon>
        <taxon>Chitinophagaceae</taxon>
        <taxon>Niabella</taxon>
    </lineage>
</organism>
<feature type="domain" description="Beta-hexosaminidase bacterial type N-terminal" evidence="9">
    <location>
        <begin position="23"/>
        <end position="146"/>
    </location>
</feature>
<feature type="active site" description="Proton donor" evidence="6">
    <location>
        <position position="308"/>
    </location>
</feature>
<name>W0EUB0_9BACT</name>
<keyword evidence="5" id="KW-0326">Glycosidase</keyword>
<keyword evidence="11" id="KW-1185">Reference proteome</keyword>
<evidence type="ECO:0000256" key="5">
    <source>
        <dbReference type="ARBA" id="ARBA00023295"/>
    </source>
</evidence>
<comment type="catalytic activity">
    <reaction evidence="1">
        <text>Hydrolysis of terminal non-reducing N-acetyl-D-hexosamine residues in N-acetyl-beta-D-hexosaminides.</text>
        <dbReference type="EC" id="3.2.1.52"/>
    </reaction>
</comment>
<keyword evidence="7" id="KW-0732">Signal</keyword>
<dbReference type="InterPro" id="IPR015882">
    <property type="entry name" value="HEX_bac_N"/>
</dbReference>
<dbReference type="AlphaFoldDB" id="W0EUB0"/>
<accession>W0EUB0</accession>
<dbReference type="Proteomes" id="UP000003586">
    <property type="component" value="Chromosome"/>
</dbReference>
<dbReference type="GO" id="GO:0016020">
    <property type="term" value="C:membrane"/>
    <property type="evidence" value="ECO:0007669"/>
    <property type="project" value="TreeGrafter"/>
</dbReference>
<dbReference type="GO" id="GO:0004563">
    <property type="term" value="F:beta-N-acetylhexosaminidase activity"/>
    <property type="evidence" value="ECO:0007669"/>
    <property type="project" value="UniProtKB-EC"/>
</dbReference>
<dbReference type="PRINTS" id="PR00738">
    <property type="entry name" value="GLHYDRLASE20"/>
</dbReference>
<dbReference type="GO" id="GO:0030203">
    <property type="term" value="P:glycosaminoglycan metabolic process"/>
    <property type="evidence" value="ECO:0007669"/>
    <property type="project" value="TreeGrafter"/>
</dbReference>
<dbReference type="InterPro" id="IPR025705">
    <property type="entry name" value="Beta_hexosaminidase_sua/sub"/>
</dbReference>
<dbReference type="STRING" id="929713.NIASO_02570"/>
<evidence type="ECO:0000256" key="4">
    <source>
        <dbReference type="ARBA" id="ARBA00022801"/>
    </source>
</evidence>
<dbReference type="KEGG" id="nso:NIASO_02570"/>
<protein>
    <recommendedName>
        <fullName evidence="3">beta-N-acetylhexosaminidase</fullName>
        <ecNumber evidence="3">3.2.1.52</ecNumber>
    </recommendedName>
</protein>
<dbReference type="Pfam" id="PF00728">
    <property type="entry name" value="Glyco_hydro_20"/>
    <property type="match status" value="1"/>
</dbReference>
<comment type="similarity">
    <text evidence="2">Belongs to the glycosyl hydrolase 20 family.</text>
</comment>
<gene>
    <name evidence="10" type="ORF">NIASO_02570</name>
</gene>
<feature type="domain" description="Glycoside hydrolase family 20 catalytic" evidence="8">
    <location>
        <begin position="150"/>
        <end position="483"/>
    </location>
</feature>
<evidence type="ECO:0000256" key="7">
    <source>
        <dbReference type="SAM" id="SignalP"/>
    </source>
</evidence>
<keyword evidence="4" id="KW-0378">Hydrolase</keyword>
<dbReference type="InterPro" id="IPR029018">
    <property type="entry name" value="Hex-like_dom2"/>
</dbReference>
<dbReference type="CDD" id="cd06563">
    <property type="entry name" value="GH20_chitobiase-like"/>
    <property type="match status" value="1"/>
</dbReference>
<reference evidence="10 11" key="1">
    <citation type="submission" date="2013-12" db="EMBL/GenBank/DDBJ databases">
        <authorList>
            <consortium name="DOE Joint Genome Institute"/>
            <person name="Eisen J."/>
            <person name="Huntemann M."/>
            <person name="Han J."/>
            <person name="Chen A."/>
            <person name="Kyrpides N."/>
            <person name="Mavromatis K."/>
            <person name="Markowitz V."/>
            <person name="Palaniappan K."/>
            <person name="Ivanova N."/>
            <person name="Schaumberg A."/>
            <person name="Pati A."/>
            <person name="Liolios K."/>
            <person name="Nordberg H.P."/>
            <person name="Cantor M.N."/>
            <person name="Hua S.X."/>
            <person name="Woyke T."/>
        </authorList>
    </citation>
    <scope>NUCLEOTIDE SEQUENCE [LARGE SCALE GENOMIC DNA]</scope>
    <source>
        <strain evidence="11">DSM 19437</strain>
    </source>
</reference>
<dbReference type="PANTHER" id="PTHR22600">
    <property type="entry name" value="BETA-HEXOSAMINIDASE"/>
    <property type="match status" value="1"/>
</dbReference>
<evidence type="ECO:0000259" key="9">
    <source>
        <dbReference type="Pfam" id="PF02838"/>
    </source>
</evidence>
<dbReference type="HOGENOM" id="CLU_007082_5_1_10"/>
<dbReference type="InterPro" id="IPR017853">
    <property type="entry name" value="GH"/>
</dbReference>
<evidence type="ECO:0000256" key="1">
    <source>
        <dbReference type="ARBA" id="ARBA00001231"/>
    </source>
</evidence>
<evidence type="ECO:0000256" key="2">
    <source>
        <dbReference type="ARBA" id="ARBA00006285"/>
    </source>
</evidence>
<evidence type="ECO:0000259" key="8">
    <source>
        <dbReference type="Pfam" id="PF00728"/>
    </source>
</evidence>
<dbReference type="Gene3D" id="3.30.379.10">
    <property type="entry name" value="Chitobiase/beta-hexosaminidase domain 2-like"/>
    <property type="match status" value="1"/>
</dbReference>
<dbReference type="RefSeq" id="WP_008583850.1">
    <property type="nucleotide sequence ID" value="NZ_CP007035.1"/>
</dbReference>
<evidence type="ECO:0000256" key="6">
    <source>
        <dbReference type="PIRSR" id="PIRSR625705-1"/>
    </source>
</evidence>
<dbReference type="PANTHER" id="PTHR22600:SF57">
    <property type="entry name" value="BETA-N-ACETYLHEXOSAMINIDASE"/>
    <property type="match status" value="1"/>
</dbReference>
<dbReference type="EC" id="3.2.1.52" evidence="3"/>
<evidence type="ECO:0000313" key="10">
    <source>
        <dbReference type="EMBL" id="AHF14367.1"/>
    </source>
</evidence>
<proteinExistence type="inferred from homology"/>
<feature type="signal peptide" evidence="7">
    <location>
        <begin position="1"/>
        <end position="19"/>
    </location>
</feature>